<proteinExistence type="predicted"/>
<protein>
    <submittedName>
        <fullName evidence="1">Uncharacterized protein</fullName>
    </submittedName>
</protein>
<evidence type="ECO:0000313" key="2">
    <source>
        <dbReference type="Proteomes" id="UP000054567"/>
    </source>
</evidence>
<reference evidence="2" key="3">
    <citation type="journal article" date="2010" name="Genome Res.">
        <title>Population genomic sequencing of Coccidioides fungi reveals recent hybridization and transposon control.</title>
        <authorList>
            <person name="Neafsey D.E."/>
            <person name="Barker B.M."/>
            <person name="Sharpton T.J."/>
            <person name="Stajich J.E."/>
            <person name="Park D.J."/>
            <person name="Whiston E."/>
            <person name="Hung C.-Y."/>
            <person name="McMahan C."/>
            <person name="White J."/>
            <person name="Sykes S."/>
            <person name="Heiman D."/>
            <person name="Young S."/>
            <person name="Zeng Q."/>
            <person name="Abouelleil A."/>
            <person name="Aftuck L."/>
            <person name="Bessette D."/>
            <person name="Brown A."/>
            <person name="FitzGerald M."/>
            <person name="Lui A."/>
            <person name="Macdonald J.P."/>
            <person name="Priest M."/>
            <person name="Orbach M.J."/>
            <person name="Galgiani J.N."/>
            <person name="Kirkland T.N."/>
            <person name="Cole G.T."/>
            <person name="Birren B.W."/>
            <person name="Henn M.R."/>
            <person name="Taylor J.W."/>
            <person name="Rounsley S.D."/>
        </authorList>
    </citation>
    <scope>NUCLEOTIDE SEQUENCE [LARGE SCALE GENOMIC DNA]</scope>
    <source>
        <strain evidence="2">RMSCC 3488</strain>
    </source>
</reference>
<evidence type="ECO:0000313" key="1">
    <source>
        <dbReference type="EMBL" id="KMM73223.1"/>
    </source>
</evidence>
<accession>A0A0J6FS78</accession>
<reference evidence="1 2" key="1">
    <citation type="submission" date="2007-06" db="EMBL/GenBank/DDBJ databases">
        <title>The Genome Sequence of Coccidioides posadasii RMSCC_3488.</title>
        <authorList>
            <consortium name="Coccidioides Genome Resources Consortium"/>
            <consortium name="The Broad Institute Genome Sequencing Platform"/>
            <person name="Henn M.R."/>
            <person name="Sykes S."/>
            <person name="Young S."/>
            <person name="Jaffe D."/>
            <person name="Berlin A."/>
            <person name="Alvarez P."/>
            <person name="Butler J."/>
            <person name="Gnerre S."/>
            <person name="Grabherr M."/>
            <person name="Mauceli E."/>
            <person name="Brockman W."/>
            <person name="Kodira C."/>
            <person name="Alvarado L."/>
            <person name="Zeng Q."/>
            <person name="Crawford M."/>
            <person name="Antoine C."/>
            <person name="Devon K."/>
            <person name="Galgiani J."/>
            <person name="Orsborn K."/>
            <person name="Lewis M.L."/>
            <person name="Nusbaum C."/>
            <person name="Galagan J."/>
            <person name="Birren B."/>
        </authorList>
    </citation>
    <scope>NUCLEOTIDE SEQUENCE [LARGE SCALE GENOMIC DNA]</scope>
    <source>
        <strain evidence="1 2">RMSCC 3488</strain>
    </source>
</reference>
<dbReference type="AlphaFoldDB" id="A0A0J6FS78"/>
<organism evidence="1 2">
    <name type="scientific">Coccidioides posadasii RMSCC 3488</name>
    <dbReference type="NCBI Taxonomy" id="454284"/>
    <lineage>
        <taxon>Eukaryota</taxon>
        <taxon>Fungi</taxon>
        <taxon>Dikarya</taxon>
        <taxon>Ascomycota</taxon>
        <taxon>Pezizomycotina</taxon>
        <taxon>Eurotiomycetes</taxon>
        <taxon>Eurotiomycetidae</taxon>
        <taxon>Onygenales</taxon>
        <taxon>Onygenaceae</taxon>
        <taxon>Coccidioides</taxon>
    </lineage>
</organism>
<dbReference type="VEuPathDB" id="FungiDB:CPAG_09512"/>
<dbReference type="EMBL" id="DS268114">
    <property type="protein sequence ID" value="KMM73223.1"/>
    <property type="molecule type" value="Genomic_DNA"/>
</dbReference>
<sequence>MSSGTMCVETMRTMRELAAPHRTQAFGPRTGEVRRGESKTHVDGRTRFAIFHYPTQSSVRFRYLDTAHQQRSATTTKVPRLIWAHSFRHYSFSTPYSVPRTEYSLWEIGYNPGPEVRISDQASYSARGTRKDLEG</sequence>
<reference evidence="2" key="2">
    <citation type="journal article" date="2009" name="Genome Res.">
        <title>Comparative genomic analyses of the human fungal pathogens Coccidioides and their relatives.</title>
        <authorList>
            <person name="Sharpton T.J."/>
            <person name="Stajich J.E."/>
            <person name="Rounsley S.D."/>
            <person name="Gardner M.J."/>
            <person name="Wortman J.R."/>
            <person name="Jordar V.S."/>
            <person name="Maiti R."/>
            <person name="Kodira C.D."/>
            <person name="Neafsey D.E."/>
            <person name="Zeng Q."/>
            <person name="Hung C.-Y."/>
            <person name="McMahan C."/>
            <person name="Muszewska A."/>
            <person name="Grynberg M."/>
            <person name="Mandel M.A."/>
            <person name="Kellner E.M."/>
            <person name="Barker B.M."/>
            <person name="Galgiani J.N."/>
            <person name="Orbach M.J."/>
            <person name="Kirkland T.N."/>
            <person name="Cole G.T."/>
            <person name="Henn M.R."/>
            <person name="Birren B.W."/>
            <person name="Taylor J.W."/>
        </authorList>
    </citation>
    <scope>NUCLEOTIDE SEQUENCE [LARGE SCALE GENOMIC DNA]</scope>
    <source>
        <strain evidence="2">RMSCC 3488</strain>
    </source>
</reference>
<gene>
    <name evidence="1" type="ORF">CPAG_09512</name>
</gene>
<dbReference type="Proteomes" id="UP000054567">
    <property type="component" value="Unassembled WGS sequence"/>
</dbReference>
<name>A0A0J6FS78_COCPO</name>